<feature type="region of interest" description="Disordered" evidence="1">
    <location>
        <begin position="46"/>
        <end position="68"/>
    </location>
</feature>
<sequence>FQLISNSSFTSHIVVLAPVPLVLVCALVRICSQKRHLEVTDDRDWSRWQDPAGSPSDAVLVEGSGSAENGTKRMKLAKTFWTGKHHRRGPQYGPIRTLSSVPEVDERDMDAHSSLNTSQATDYGHPTTEHPNKTGFAGGLGSADAEGSPKRLKPKEVKGRLVKSLSLIPLPDRNGGMLASDPFAYYTENRPRKRPRKTEDPASANHRRFLCWSVANNPGSSSTSSSQSSSSSSSCSNCRGIDGPSVLRSRSCSDLTNLWPLEYSNAIEMQVLSINSNATDKPEEPNNLRIQTKNGISPPHASSSCARRSYADFEDLHDRPTRCDQITQLSESNGRNAPLETSESSNVVTVVAQIANLPQSSEHQRADSLGSVIEHPLESNKLLVSQRLSGECTADWHHYDPPESLHVDPLDTRSGSRDHLLLFHRSQSPSGNGN</sequence>
<comment type="caution">
    <text evidence="2">The sequence shown here is derived from an EMBL/GenBank/DDBJ whole genome shotgun (WGS) entry which is preliminary data.</text>
</comment>
<name>A0A8E0RQF6_9TREM</name>
<dbReference type="Proteomes" id="UP000728185">
    <property type="component" value="Unassembled WGS sequence"/>
</dbReference>
<dbReference type="EMBL" id="LUCM01010597">
    <property type="protein sequence ID" value="KAA0185250.1"/>
    <property type="molecule type" value="Genomic_DNA"/>
</dbReference>
<feature type="non-terminal residue" evidence="2">
    <location>
        <position position="434"/>
    </location>
</feature>
<evidence type="ECO:0000256" key="1">
    <source>
        <dbReference type="SAM" id="MobiDB-lite"/>
    </source>
</evidence>
<reference evidence="2" key="1">
    <citation type="submission" date="2019-05" db="EMBL/GenBank/DDBJ databases">
        <title>Annotation for the trematode Fasciolopsis buski.</title>
        <authorList>
            <person name="Choi Y.-J."/>
        </authorList>
    </citation>
    <scope>NUCLEOTIDE SEQUENCE</scope>
    <source>
        <strain evidence="2">HT</strain>
        <tissue evidence="2">Whole worm</tissue>
    </source>
</reference>
<feature type="compositionally biased region" description="Polar residues" evidence="1">
    <location>
        <begin position="288"/>
        <end position="304"/>
    </location>
</feature>
<keyword evidence="3" id="KW-1185">Reference proteome</keyword>
<accession>A0A8E0RQF6</accession>
<protein>
    <submittedName>
        <fullName evidence="2">Uncharacterized protein</fullName>
    </submittedName>
</protein>
<proteinExistence type="predicted"/>
<evidence type="ECO:0000313" key="2">
    <source>
        <dbReference type="EMBL" id="KAA0185250.1"/>
    </source>
</evidence>
<dbReference type="AlphaFoldDB" id="A0A8E0RQF6"/>
<feature type="region of interest" description="Disordered" evidence="1">
    <location>
        <begin position="277"/>
        <end position="304"/>
    </location>
</feature>
<gene>
    <name evidence="2" type="ORF">FBUS_05095</name>
</gene>
<organism evidence="2 3">
    <name type="scientific">Fasciolopsis buskii</name>
    <dbReference type="NCBI Taxonomy" id="27845"/>
    <lineage>
        <taxon>Eukaryota</taxon>
        <taxon>Metazoa</taxon>
        <taxon>Spiralia</taxon>
        <taxon>Lophotrochozoa</taxon>
        <taxon>Platyhelminthes</taxon>
        <taxon>Trematoda</taxon>
        <taxon>Digenea</taxon>
        <taxon>Plagiorchiida</taxon>
        <taxon>Echinostomata</taxon>
        <taxon>Echinostomatoidea</taxon>
        <taxon>Fasciolidae</taxon>
        <taxon>Fasciolopsis</taxon>
    </lineage>
</organism>
<evidence type="ECO:0000313" key="3">
    <source>
        <dbReference type="Proteomes" id="UP000728185"/>
    </source>
</evidence>
<feature type="region of interest" description="Disordered" evidence="1">
    <location>
        <begin position="107"/>
        <end position="157"/>
    </location>
</feature>